<dbReference type="InterPro" id="IPR016518">
    <property type="entry name" value="Alpha-L-fucosidase"/>
</dbReference>
<dbReference type="InterPro" id="IPR054363">
    <property type="entry name" value="GH95_cat"/>
</dbReference>
<dbReference type="EMBL" id="AYYC01000738">
    <property type="protein sequence ID" value="ETK03260.1"/>
    <property type="molecule type" value="Genomic_DNA"/>
</dbReference>
<dbReference type="AlphaFoldDB" id="W2C7Z7"/>
<dbReference type="Gene3D" id="2.60.40.1180">
    <property type="entry name" value="Golgi alpha-mannosidase II"/>
    <property type="match status" value="1"/>
</dbReference>
<feature type="domain" description="Alpha fucosidase A-like C-terminal" evidence="3">
    <location>
        <begin position="739"/>
        <end position="823"/>
    </location>
</feature>
<dbReference type="PATRIC" id="fig|1410950.3.peg.2396"/>
<keyword evidence="5" id="KW-0378">Hydrolase</keyword>
<dbReference type="InterPro" id="IPR008928">
    <property type="entry name" value="6-hairpin_glycosidase_sf"/>
</dbReference>
<dbReference type="PROSITE" id="PS51257">
    <property type="entry name" value="PROKAR_LIPOPROTEIN"/>
    <property type="match status" value="1"/>
</dbReference>
<evidence type="ECO:0000259" key="4">
    <source>
        <dbReference type="Pfam" id="PF22124"/>
    </source>
</evidence>
<reference evidence="5 6" key="1">
    <citation type="submission" date="2013-11" db="EMBL/GenBank/DDBJ databases">
        <title>Single cell genomics of uncultured Tannerella BU063 (oral taxon 286).</title>
        <authorList>
            <person name="Beall C.J."/>
            <person name="Campbell A.G."/>
            <person name="Griffen A.L."/>
            <person name="Podar M."/>
            <person name="Leys E.J."/>
        </authorList>
    </citation>
    <scope>NUCLEOTIDE SEQUENCE [LARGE SCALE GENOMIC DNA]</scope>
    <source>
        <strain evidence="5">Cell 5</strain>
    </source>
</reference>
<feature type="chain" id="PRO_5004813319" evidence="1">
    <location>
        <begin position="18"/>
        <end position="838"/>
    </location>
</feature>
<name>W2C7Z7_9BACT</name>
<dbReference type="PANTHER" id="PTHR31084:SF0">
    <property type="entry name" value="ALPHA-L-FUCOSIDASE 2"/>
    <property type="match status" value="1"/>
</dbReference>
<proteinExistence type="predicted"/>
<evidence type="ECO:0000256" key="1">
    <source>
        <dbReference type="SAM" id="SignalP"/>
    </source>
</evidence>
<dbReference type="Pfam" id="PF21307">
    <property type="entry name" value="Glyco_hydro_95_C"/>
    <property type="match status" value="1"/>
</dbReference>
<dbReference type="SUPFAM" id="SSF48208">
    <property type="entry name" value="Six-hairpin glycosidases"/>
    <property type="match status" value="1"/>
</dbReference>
<dbReference type="PANTHER" id="PTHR31084">
    <property type="entry name" value="ALPHA-L-FUCOSIDASE 2"/>
    <property type="match status" value="1"/>
</dbReference>
<sequence>MKPFSILSLICALLLAACDQLPDFSRQPHMAYHFDAPATEWPECLPLGNGRIGLTPDGGIDRETIILNESSMWSGSRQEADNPDAAHAFGRARELILEGRAAEAEALMNEAFVCRGVGTNRGDAADKPFGSYQLLGRLTLGYAYDGSERTSATGYRRELSLDDAVATVTFRRGKATYTREAFTSFASDVAVVRLTADRERTLGLRIGLDRPERYAVSTDGRELEMHGRLYVGDGQLAPPTRTPNDTGVVVEDSVTRAARLEGGGVRYAARVRVVLPRGGQLRAANDSTLAVEGAPEIILLVAMATDFFGQSPDAAVRKQLEAAASRPYETLRREHVAAYRERYERVHLRLGRPGLRDSWPINRRLDAFSRGRRDPSLVALYYQFGRYLLISSTRPGALPPASQGLWCATTHTPDNGAYRLDGPLQMSYWAAETGNLPEAIAPLVEWTRRLSANGRNTAAAYYGARGWTAHTWANVWDFTAPDRQPVWSASPTAAARLCASLYEHFRFTRDTAYLRSVYPLLRDAALCLSDRLSEDPRSRRLVIAPSLSPENVYLSPNGRRDTFGVGSTVDQSLVRELFTNTLHAASILRTDIELSGLLSAYIARLAPIPLTRDGRIAEWPEPLREAESRTVFVPQLYGLFPSTEISLSRTPELAEAARRTLEARDEGATGLPLAARISLWAHLGDGDHAYRLLRDLLRPVAADDTQSGGTYPNLFFAAPTFLLAGNLGATAGIAEMLVQSDDDGIRFLPARPAVWSDGEFRGLRVRGGGEVWARWRGREVHAGLRAVRAGVFRIKLPATAADLSVRLGGHSVSCPVIAGAIVFPLSPGDELEVSWREK</sequence>
<feature type="signal peptide" evidence="1">
    <location>
        <begin position="1"/>
        <end position="17"/>
    </location>
</feature>
<dbReference type="InterPro" id="IPR049053">
    <property type="entry name" value="AFCA-like_C"/>
</dbReference>
<gene>
    <name evidence="5" type="ORF">T229_15125</name>
</gene>
<comment type="caution">
    <text evidence="5">The sequence shown here is derived from an EMBL/GenBank/DDBJ whole genome shotgun (WGS) entry which is preliminary data.</text>
</comment>
<dbReference type="Pfam" id="PF22124">
    <property type="entry name" value="Glyco_hydro_95_cat"/>
    <property type="match status" value="1"/>
</dbReference>
<protein>
    <submittedName>
        <fullName evidence="5">Glycoside hydrolase</fullName>
    </submittedName>
</protein>
<feature type="domain" description="Glycosyl hydrolase family 95 N-terminal" evidence="2">
    <location>
        <begin position="34"/>
        <end position="307"/>
    </location>
</feature>
<dbReference type="Gene3D" id="2.70.98.50">
    <property type="entry name" value="putative glycoside hydrolase family protein from bacillus halodurans"/>
    <property type="match status" value="1"/>
</dbReference>
<accession>W2C7Z7</accession>
<dbReference type="PIRSF" id="PIRSF007663">
    <property type="entry name" value="UCP007663"/>
    <property type="match status" value="1"/>
</dbReference>
<evidence type="ECO:0000259" key="3">
    <source>
        <dbReference type="Pfam" id="PF21307"/>
    </source>
</evidence>
<evidence type="ECO:0000313" key="5">
    <source>
        <dbReference type="EMBL" id="ETK03260.1"/>
    </source>
</evidence>
<dbReference type="GO" id="GO:0005975">
    <property type="term" value="P:carbohydrate metabolic process"/>
    <property type="evidence" value="ECO:0007669"/>
    <property type="project" value="InterPro"/>
</dbReference>
<organism evidence="5 6">
    <name type="scientific">Tannerella sp. oral taxon BU063 isolate Cell 5</name>
    <dbReference type="NCBI Taxonomy" id="1410950"/>
    <lineage>
        <taxon>Bacteria</taxon>
        <taxon>Pseudomonadati</taxon>
        <taxon>Bacteroidota</taxon>
        <taxon>Bacteroidia</taxon>
        <taxon>Bacteroidales</taxon>
        <taxon>Tannerellaceae</taxon>
        <taxon>Tannerella</taxon>
    </lineage>
</organism>
<dbReference type="InterPro" id="IPR027414">
    <property type="entry name" value="GH95_N_dom"/>
</dbReference>
<feature type="domain" description="Glycosyl hydrolase family 95 catalytic" evidence="4">
    <location>
        <begin position="328"/>
        <end position="737"/>
    </location>
</feature>
<dbReference type="Pfam" id="PF14498">
    <property type="entry name" value="Glyco_hyd_65N_2"/>
    <property type="match status" value="1"/>
</dbReference>
<evidence type="ECO:0000313" key="6">
    <source>
        <dbReference type="Proteomes" id="UP000018872"/>
    </source>
</evidence>
<evidence type="ECO:0000259" key="2">
    <source>
        <dbReference type="Pfam" id="PF14498"/>
    </source>
</evidence>
<dbReference type="GO" id="GO:0004560">
    <property type="term" value="F:alpha-L-fucosidase activity"/>
    <property type="evidence" value="ECO:0007669"/>
    <property type="project" value="InterPro"/>
</dbReference>
<keyword evidence="1" id="KW-0732">Signal</keyword>
<dbReference type="InterPro" id="IPR013780">
    <property type="entry name" value="Glyco_hydro_b"/>
</dbReference>
<dbReference type="Proteomes" id="UP000018872">
    <property type="component" value="Unassembled WGS sequence"/>
</dbReference>